<dbReference type="InterPro" id="IPR003961">
    <property type="entry name" value="FN3_dom"/>
</dbReference>
<dbReference type="SUPFAM" id="SSF49265">
    <property type="entry name" value="Fibronectin type III"/>
    <property type="match status" value="1"/>
</dbReference>
<dbReference type="InterPro" id="IPR008969">
    <property type="entry name" value="CarboxyPept-like_regulatory"/>
</dbReference>
<dbReference type="EMBL" id="CP003557">
    <property type="protein sequence ID" value="AFN73826.1"/>
    <property type="molecule type" value="Genomic_DNA"/>
</dbReference>
<feature type="domain" description="Fibronectin type-III" evidence="2">
    <location>
        <begin position="102"/>
        <end position="200"/>
    </location>
</feature>
<organism evidence="3 4">
    <name type="scientific">Melioribacter roseus (strain DSM 23840 / JCM 17771 / VKM B-2668 / P3M-2)</name>
    <dbReference type="NCBI Taxonomy" id="1191523"/>
    <lineage>
        <taxon>Bacteria</taxon>
        <taxon>Pseudomonadati</taxon>
        <taxon>Ignavibacteriota</taxon>
        <taxon>Ignavibacteria</taxon>
        <taxon>Ignavibacteriales</taxon>
        <taxon>Melioribacteraceae</taxon>
        <taxon>Melioribacter</taxon>
    </lineage>
</organism>
<dbReference type="Proteomes" id="UP000009011">
    <property type="component" value="Chromosome"/>
</dbReference>
<dbReference type="SUPFAM" id="SSF49464">
    <property type="entry name" value="Carboxypeptidase regulatory domain-like"/>
    <property type="match status" value="1"/>
</dbReference>
<evidence type="ECO:0000259" key="2">
    <source>
        <dbReference type="PROSITE" id="PS50853"/>
    </source>
</evidence>
<dbReference type="GO" id="GO:0016798">
    <property type="term" value="F:hydrolase activity, acting on glycosyl bonds"/>
    <property type="evidence" value="ECO:0007669"/>
    <property type="project" value="InterPro"/>
</dbReference>
<dbReference type="Gene3D" id="2.60.120.260">
    <property type="entry name" value="Galactose-binding domain-like"/>
    <property type="match status" value="1"/>
</dbReference>
<evidence type="ECO:0000313" key="4">
    <source>
        <dbReference type="Proteomes" id="UP000009011"/>
    </source>
</evidence>
<dbReference type="Gene3D" id="2.60.40.1120">
    <property type="entry name" value="Carboxypeptidase-like, regulatory domain"/>
    <property type="match status" value="1"/>
</dbReference>
<dbReference type="HOGENOM" id="CLU_769083_0_0_10"/>
<dbReference type="PROSITE" id="PS50853">
    <property type="entry name" value="FN3"/>
    <property type="match status" value="1"/>
</dbReference>
<dbReference type="InterPro" id="IPR008979">
    <property type="entry name" value="Galactose-bd-like_sf"/>
</dbReference>
<dbReference type="PATRIC" id="fig|1191523.3.peg.608"/>
<gene>
    <name evidence="3" type="ordered locus">MROS_0583</name>
</gene>
<accession>I7A1G4</accession>
<dbReference type="InterPro" id="IPR003305">
    <property type="entry name" value="CenC_carb-bd"/>
</dbReference>
<dbReference type="Pfam" id="PF02018">
    <property type="entry name" value="CBM_4_9"/>
    <property type="match status" value="1"/>
</dbReference>
<proteinExistence type="predicted"/>
<keyword evidence="4" id="KW-1185">Reference proteome</keyword>
<dbReference type="CDD" id="cd00063">
    <property type="entry name" value="FN3"/>
    <property type="match status" value="1"/>
</dbReference>
<dbReference type="AlphaFoldDB" id="I7A1G4"/>
<evidence type="ECO:0000256" key="1">
    <source>
        <dbReference type="ARBA" id="ARBA00022801"/>
    </source>
</evidence>
<dbReference type="InterPro" id="IPR036116">
    <property type="entry name" value="FN3_sf"/>
</dbReference>
<dbReference type="STRING" id="1191523.MROS_0583"/>
<name>I7A1G4_MELRP</name>
<dbReference type="eggNOG" id="COG3391">
    <property type="taxonomic scope" value="Bacteria"/>
</dbReference>
<protein>
    <recommendedName>
        <fullName evidence="2">Fibronectin type-III domain-containing protein</fullName>
    </recommendedName>
</protein>
<dbReference type="KEGG" id="mro:MROS_0583"/>
<dbReference type="InterPro" id="IPR013783">
    <property type="entry name" value="Ig-like_fold"/>
</dbReference>
<keyword evidence="1" id="KW-0378">Hydrolase</keyword>
<dbReference type="Gene3D" id="2.60.40.10">
    <property type="entry name" value="Immunoglobulins"/>
    <property type="match status" value="1"/>
</dbReference>
<evidence type="ECO:0000313" key="3">
    <source>
        <dbReference type="EMBL" id="AFN73826.1"/>
    </source>
</evidence>
<sequence length="363" mass="41992">MIVFLALFVSCNEKGTNHETKSFKVSGKILYKNKPLENATVSLNDMLNFTTQSDVNGNFQIDNVPQDSYNLKVQKTFENGSYLSTNSTLEVNNDIYLNALRLPTGVTLYPAQNVTDSEALISWSPTDANDFREYKLFRHTSPGIDENTGSLIYVSTSINDTIFTDINLEPLKTYYYRIYLMNEYGKLGGSNIISIVTENRNIISNGDFEEVGNDSLPTEWIFRDNKDIYKLVQSDESYSGNNYLLINPTRYVYDLSWGSLRYRVPYTELVSGSQYTISFWYFVEELEGNSQLMIEFKPEQLTFIFDTITGEEKGIWKKYERTFTAPSNIFSDYYLEFETQVNIPYNNELWKVRIDDVSLIKKE</sequence>
<dbReference type="SUPFAM" id="SSF49785">
    <property type="entry name" value="Galactose-binding domain-like"/>
    <property type="match status" value="1"/>
</dbReference>
<reference evidence="3 4" key="1">
    <citation type="journal article" date="2013" name="PLoS ONE">
        <title>Genomic analysis of Melioribacter roseus, facultatively anaerobic organotrophic bacterium representing a novel deep lineage within Bacteriodetes/Chlorobi group.</title>
        <authorList>
            <person name="Kadnikov V.V."/>
            <person name="Mardanov A.V."/>
            <person name="Podosokorskaya O.A."/>
            <person name="Gavrilov S.N."/>
            <person name="Kublanov I.V."/>
            <person name="Beletsky A.V."/>
            <person name="Bonch-Osmolovskaya E.A."/>
            <person name="Ravin N.V."/>
        </authorList>
    </citation>
    <scope>NUCLEOTIDE SEQUENCE [LARGE SCALE GENOMIC DNA]</scope>
    <source>
        <strain evidence="4">JCM 17771 / P3M-2</strain>
    </source>
</reference>